<evidence type="ECO:0000313" key="3">
    <source>
        <dbReference type="EMBL" id="MBB5033500.1"/>
    </source>
</evidence>
<dbReference type="InterPro" id="IPR025519">
    <property type="entry name" value="DUF4407"/>
</dbReference>
<feature type="transmembrane region" description="Helical" evidence="2">
    <location>
        <begin position="100"/>
        <end position="123"/>
    </location>
</feature>
<feature type="transmembrane region" description="Helical" evidence="2">
    <location>
        <begin position="33"/>
        <end position="55"/>
    </location>
</feature>
<keyword evidence="4" id="KW-1185">Reference proteome</keyword>
<dbReference type="EMBL" id="JACHIG010000006">
    <property type="protein sequence ID" value="MBB5033500.1"/>
    <property type="molecule type" value="Genomic_DNA"/>
</dbReference>
<evidence type="ECO:0000256" key="1">
    <source>
        <dbReference type="SAM" id="Coils"/>
    </source>
</evidence>
<feature type="coiled-coil region" evidence="1">
    <location>
        <begin position="321"/>
        <end position="371"/>
    </location>
</feature>
<evidence type="ECO:0000256" key="2">
    <source>
        <dbReference type="SAM" id="Phobius"/>
    </source>
</evidence>
<keyword evidence="1" id="KW-0175">Coiled coil</keyword>
<name>A0A7W8DKY3_9BACT</name>
<dbReference type="Pfam" id="PF14362">
    <property type="entry name" value="DUF4407"/>
    <property type="match status" value="1"/>
</dbReference>
<keyword evidence="2" id="KW-0472">Membrane</keyword>
<evidence type="ECO:0000313" key="4">
    <source>
        <dbReference type="Proteomes" id="UP000590740"/>
    </source>
</evidence>
<dbReference type="AlphaFoldDB" id="A0A7W8DKY3"/>
<feature type="transmembrane region" description="Helical" evidence="2">
    <location>
        <begin position="61"/>
        <end position="79"/>
    </location>
</feature>
<dbReference type="RefSeq" id="WP_184340423.1">
    <property type="nucleotide sequence ID" value="NZ_JACHIG010000006.1"/>
</dbReference>
<comment type="caution">
    <text evidence="3">The sequence shown here is derived from an EMBL/GenBank/DDBJ whole genome shotgun (WGS) entry which is preliminary data.</text>
</comment>
<proteinExistence type="predicted"/>
<evidence type="ECO:0008006" key="5">
    <source>
        <dbReference type="Google" id="ProtNLM"/>
    </source>
</evidence>
<keyword evidence="2" id="KW-1133">Transmembrane helix</keyword>
<reference evidence="3 4" key="1">
    <citation type="submission" date="2020-08" db="EMBL/GenBank/DDBJ databases">
        <title>Genomic Encyclopedia of Type Strains, Phase IV (KMG-IV): sequencing the most valuable type-strain genomes for metagenomic binning, comparative biology and taxonomic classification.</title>
        <authorList>
            <person name="Goeker M."/>
        </authorList>
    </citation>
    <scope>NUCLEOTIDE SEQUENCE [LARGE SCALE GENOMIC DNA]</scope>
    <source>
        <strain evidence="3 4">DSM 12252</strain>
    </source>
</reference>
<organism evidence="3 4">
    <name type="scientific">Prosthecobacter vanneervenii</name>
    <dbReference type="NCBI Taxonomy" id="48466"/>
    <lineage>
        <taxon>Bacteria</taxon>
        <taxon>Pseudomonadati</taxon>
        <taxon>Verrucomicrobiota</taxon>
        <taxon>Verrucomicrobiia</taxon>
        <taxon>Verrucomicrobiales</taxon>
        <taxon>Verrucomicrobiaceae</taxon>
        <taxon>Prosthecobacter</taxon>
    </lineage>
</organism>
<dbReference type="Proteomes" id="UP000590740">
    <property type="component" value="Unassembled WGS sequence"/>
</dbReference>
<feature type="transmembrane region" description="Helical" evidence="2">
    <location>
        <begin position="414"/>
        <end position="436"/>
    </location>
</feature>
<keyword evidence="2" id="KW-0812">Transmembrane</keyword>
<accession>A0A7W8DKY3</accession>
<protein>
    <recommendedName>
        <fullName evidence="5">DUF4407 domain-containing protein</fullName>
    </recommendedName>
</protein>
<gene>
    <name evidence="3" type="ORF">HNQ65_003088</name>
</gene>
<feature type="coiled-coil region" evidence="1">
    <location>
        <begin position="217"/>
        <end position="244"/>
    </location>
</feature>
<sequence>MNLLQRIERVFFWLSSASSDNLDDCPAWERRKYVAFGATVLVPSTFAIIACAYALSTLTDNWMVIAPVSLVWSFIILTVDRALLATYRAYQSIFRKAAQFSLRMVVAALMGITISHPLTLLLFKDTITSVVEKHRQGEIEAARETAKQQKAAVEERLATLETDIAKQRENWNATFNAKFLDENGKPVEKPLTADEKAAKAEREGKIADAVAPGKERLTKLDTEMAKLSQDYQKIAEELNHWQSEFEREVNGQRSGIVGLGPRAKSIQEDQLTWRRAESARLSGVLDTMTKNRVALVAEIKAAEDGVNAALDAKALEEAARNKAEQDRISALKQKVQTEQADQFVSQQNAIRETLKTQIDALLLQQKNLHAEIGQLIKDEDTRISGIRAEPRRDILTQTLALHELFDQGAEGGKFALAAYLVLTLLFMLVDTIPLIVKFFSKPGPYDTLLDREERLYDGERKAYLEGFSRQMKELSESKVLNLTRNKPLERALVTGVDGARSAKEFLVYLMDLEREFEEKNRVARELAAKSGVSHTAEVLEEMSRNFYADLRERMQTYFSDDDRRRRTTPATGRA</sequence>
<feature type="coiled-coil region" evidence="1">
    <location>
        <begin position="143"/>
        <end position="170"/>
    </location>
</feature>